<evidence type="ECO:0000313" key="3">
    <source>
        <dbReference type="Proteomes" id="UP000032232"/>
    </source>
</evidence>
<organism evidence="2 3">
    <name type="scientific">Jannaschia aquimarina</name>
    <dbReference type="NCBI Taxonomy" id="935700"/>
    <lineage>
        <taxon>Bacteria</taxon>
        <taxon>Pseudomonadati</taxon>
        <taxon>Pseudomonadota</taxon>
        <taxon>Alphaproteobacteria</taxon>
        <taxon>Rhodobacterales</taxon>
        <taxon>Roseobacteraceae</taxon>
        <taxon>Jannaschia</taxon>
    </lineage>
</organism>
<comment type="caution">
    <text evidence="2">The sequence shown here is derived from an EMBL/GenBank/DDBJ whole genome shotgun (WGS) entry which is preliminary data.</text>
</comment>
<dbReference type="OrthoDB" id="7161641at2"/>
<sequence length="1093" mass="113644">MNQTARPPRRTLRYAGLLLVLLLAFMAGSAWRLSQAPVALPGWLVDRVEQRLNRDLGEAEARLGGIALVYDLDAHALRLAVTGAALSVRGAEVLRLPEARVKLDGPALLGRRIRPEEVTLAGLDLDVARDAEGRWSLALGGGGGTLPRSGAEVLALLDAVLDAAPVTALRDVALSEVSVRLSDAETGLAQVVTGAALLTRGGGGITAELSATAPLPGSAVAIRATAARDEDGLRAEIAIDGLTIGALAEALPQVPALTLGQGGMQARAAFGLGPDGAPGPLTGSVELRDARLTDRPRLVADRIALGFAWVPGQDRIALEEVVLSAPEAVWAASGQVIFEDGLTGPVQLQLRPTEVILRPEEIAEGGGLVFEDGTVETRLTQSPLALTVGQAVLSGPSGTVRASASLAFADGGIEGRIEAAVPSIRVADLRPLWPPDLTPGSRRWFFRNMLDARARDVRASVTITPGKAPVVGATLSYEGARFRYMRYMPPAEDAYGAIQFTDGRVAIRVDRGTVPGLGPGDAPGPGVGRIDIAGTRLVIPDALQRDPPAELELKARGGIGDVLALLDNRPVRLLERIDRTRELARGRTEARVTVGLPLRDGNAPADIDWSVDAELFDVTSDRLVPGRPVEAARLALRADSTGVEIGGSTRFDGIPFDGRWRQALPPPSTEPIDPEAPPAPPQALPEPGRVRGTATATPADLARLGIAVDAVELSGRAQVALDITLQAGEPPRLRATSDTVGMAARVPAISWSKPQGRSATLEVEAVLGDVPEVTALSFEAPGLSGSGRVTLAPGGALEEAVFGSVRTPWFRGAVTFDGRGAGAAPAIRVTGGTADLDGALSAIGGGGDGGDGAPVVIALDRLQVTEQIALTGLRARIRNGAGEFSGSVNGAAPVEGVLAPRGGETVVQVRTADAGRVLRAAEMFSDARGGSMTLTLETTAQEGVLAGAVRGQGITVRDAPAMASLLQTLSVVGLVEQLAGQGLPFETVEADFTLRPNAVIVRRASAVGPSMSITADGAYDLNRRVMDMQGVVSPIYFVNGLFGALFSRRDEGLFGFTYRMTGSVVDPQVSVNPLSILTPGRFRDIFRQAPPSQ</sequence>
<feature type="compositionally biased region" description="Pro residues" evidence="1">
    <location>
        <begin position="664"/>
        <end position="684"/>
    </location>
</feature>
<evidence type="ECO:0000256" key="1">
    <source>
        <dbReference type="SAM" id="MobiDB-lite"/>
    </source>
</evidence>
<dbReference type="STRING" id="935700.jaqu_09140"/>
<keyword evidence="3" id="KW-1185">Reference proteome</keyword>
<dbReference type="AlphaFoldDB" id="A0A0D1EHN0"/>
<evidence type="ECO:0000313" key="2">
    <source>
        <dbReference type="EMBL" id="KIT17184.1"/>
    </source>
</evidence>
<dbReference type="PATRIC" id="fig|935700.4.peg.956"/>
<reference evidence="2 3" key="1">
    <citation type="submission" date="2015-02" db="EMBL/GenBank/DDBJ databases">
        <title>Genome Sequence of Jannaschia aquimarina DSM28248, a member of the Roseobacter clade.</title>
        <authorList>
            <person name="Voget S."/>
            <person name="Daniel R."/>
        </authorList>
    </citation>
    <scope>NUCLEOTIDE SEQUENCE [LARGE SCALE GENOMIC DNA]</scope>
    <source>
        <strain evidence="2 3">GSW-M26</strain>
    </source>
</reference>
<name>A0A0D1EHN0_9RHOB</name>
<accession>A0A0D1EHN0</accession>
<feature type="region of interest" description="Disordered" evidence="1">
    <location>
        <begin position="656"/>
        <end position="693"/>
    </location>
</feature>
<protein>
    <submittedName>
        <fullName evidence="2">Uncharacterized protein</fullName>
    </submittedName>
</protein>
<dbReference type="RefSeq" id="WP_043917765.1">
    <property type="nucleotide sequence ID" value="NZ_FZPF01000007.1"/>
</dbReference>
<proteinExistence type="predicted"/>
<dbReference type="EMBL" id="JYFE01000020">
    <property type="protein sequence ID" value="KIT17184.1"/>
    <property type="molecule type" value="Genomic_DNA"/>
</dbReference>
<gene>
    <name evidence="2" type="ORF">jaqu_09140</name>
</gene>
<dbReference type="Proteomes" id="UP000032232">
    <property type="component" value="Unassembled WGS sequence"/>
</dbReference>